<dbReference type="AlphaFoldDB" id="A0A1D3JPW4"/>
<organism evidence="1 2">
    <name type="scientific">Pseudomonas veronii 1YdBTEX2</name>
    <dbReference type="NCBI Taxonomy" id="1295141"/>
    <lineage>
        <taxon>Bacteria</taxon>
        <taxon>Pseudomonadati</taxon>
        <taxon>Pseudomonadota</taxon>
        <taxon>Gammaproteobacteria</taxon>
        <taxon>Pseudomonadales</taxon>
        <taxon>Pseudomonadaceae</taxon>
        <taxon>Pseudomonas</taxon>
    </lineage>
</organism>
<protein>
    <submittedName>
        <fullName evidence="1">Uncharacterized protein</fullName>
    </submittedName>
</protein>
<dbReference type="Proteomes" id="UP000245431">
    <property type="component" value="Chromosome PVE_r1"/>
</dbReference>
<accession>A0A1D3JPW4</accession>
<evidence type="ECO:0000313" key="2">
    <source>
        <dbReference type="Proteomes" id="UP000245431"/>
    </source>
</evidence>
<reference evidence="2" key="1">
    <citation type="submission" date="2016-07" db="EMBL/GenBank/DDBJ databases">
        <authorList>
            <person name="Florea S."/>
            <person name="Webb J.S."/>
            <person name="Jaromczyk J."/>
            <person name="Schardl C.L."/>
        </authorList>
    </citation>
    <scope>NUCLEOTIDE SEQUENCE [LARGE SCALE GENOMIC DNA]</scope>
    <source>
        <strain evidence="2">1YdBTEX2</strain>
    </source>
</reference>
<proteinExistence type="predicted"/>
<dbReference type="EMBL" id="LT599583">
    <property type="protein sequence ID" value="SBW78136.1"/>
    <property type="molecule type" value="Genomic_DNA"/>
</dbReference>
<gene>
    <name evidence="1" type="ORF">PVE_R1G0248</name>
</gene>
<sequence length="184" mass="20534">MAVLRVEDKDLNSFLDRLSGVMNFNKDLPMNVFVGGGFLFWFFERPLLCFFEIFSGLVSNSVSSFKSDVFIKFSGSERLGNSCFSLDGSDLEKDVRWLSKKFESFFDGTVGYPIVLCDSACKWVAFESAYEEFGVVAVKESEIQEGFYEYLNSNLISMDELAELASGCTAEGIIAKALISSYSS</sequence>
<name>A0A1D3JPW4_PSEVE</name>
<evidence type="ECO:0000313" key="1">
    <source>
        <dbReference type="EMBL" id="SBW78136.1"/>
    </source>
</evidence>